<dbReference type="InterPro" id="IPR007434">
    <property type="entry name" value="FemAB-like"/>
</dbReference>
<dbReference type="AlphaFoldDB" id="K6YKT8"/>
<evidence type="ECO:0000313" key="1">
    <source>
        <dbReference type="EMBL" id="GAC18777.1"/>
    </source>
</evidence>
<dbReference type="SUPFAM" id="SSF55729">
    <property type="entry name" value="Acyl-CoA N-acyltransferases (Nat)"/>
    <property type="match status" value="1"/>
</dbReference>
<dbReference type="OrthoDB" id="9776898at2"/>
<dbReference type="STRING" id="493475.GARC_1806"/>
<reference evidence="1 2" key="1">
    <citation type="journal article" date="2017" name="Antonie Van Leeuwenhoek">
        <title>Rhizobium rhizosphaerae sp. nov., a novel species isolated from rice rhizosphere.</title>
        <authorList>
            <person name="Zhao J.J."/>
            <person name="Zhang J."/>
            <person name="Zhang R.J."/>
            <person name="Zhang C.W."/>
            <person name="Yin H.Q."/>
            <person name="Zhang X.X."/>
        </authorList>
    </citation>
    <scope>NUCLEOTIDE SEQUENCE [LARGE SCALE GENOMIC DNA]</scope>
    <source>
        <strain evidence="1 2">BSs20135</strain>
    </source>
</reference>
<keyword evidence="2" id="KW-1185">Reference proteome</keyword>
<accession>K6YKT8</accession>
<dbReference type="Proteomes" id="UP000006327">
    <property type="component" value="Unassembled WGS sequence"/>
</dbReference>
<evidence type="ECO:0008006" key="3">
    <source>
        <dbReference type="Google" id="ProtNLM"/>
    </source>
</evidence>
<dbReference type="eggNOG" id="COG3146">
    <property type="taxonomic scope" value="Bacteria"/>
</dbReference>
<sequence>MSISSSKYTFKFSTSIEQIGQTIWDNLAKDSSPFCQYPFLHALETSGSVGGKSGWQPFHLVIYQNSMAVGILPLYKKTHSYGEYVFDFAWANTYRQYGVNYYPKLVAAIPFTPVTGARLMLDERVGKQQLLPILCQEITNQLKLTGMSSMHWLFVEQDISQLLHEHGQIQRHSVQFQWFNRQYSSFEDYLTHFNSRKRKNVKKERLKVTTEGIKVVRVHGEHLTEENMQFFYHCYKQTYLKRSGHNGYLTEMFFEQIFRDLHHNLMLVIALKDGQPIASALFIFDQNQLCGRYWGALEEIHNLHFECCYYQGIEFCIEQNIARFNPGTQGEHKILRGFEPIYCYSNHSLKELAFHEAVERFIQQENTQIEQYKNDAEKLLPFRQSEA</sequence>
<protein>
    <recommendedName>
        <fullName evidence="3">BioF2-like acetyltransferase domain-containing protein</fullName>
    </recommendedName>
</protein>
<dbReference type="RefSeq" id="WP_007618944.1">
    <property type="nucleotide sequence ID" value="NZ_BAEO01000024.1"/>
</dbReference>
<dbReference type="Gene3D" id="3.40.630.30">
    <property type="match status" value="1"/>
</dbReference>
<dbReference type="EMBL" id="BAEO01000024">
    <property type="protein sequence ID" value="GAC18777.1"/>
    <property type="molecule type" value="Genomic_DNA"/>
</dbReference>
<comment type="caution">
    <text evidence="1">The sequence shown here is derived from an EMBL/GenBank/DDBJ whole genome shotgun (WGS) entry which is preliminary data.</text>
</comment>
<evidence type="ECO:0000313" key="2">
    <source>
        <dbReference type="Proteomes" id="UP000006327"/>
    </source>
</evidence>
<proteinExistence type="predicted"/>
<dbReference type="InterPro" id="IPR016181">
    <property type="entry name" value="Acyl_CoA_acyltransferase"/>
</dbReference>
<dbReference type="PANTHER" id="PTHR47017:SF1">
    <property type="entry name" value="ACYL-COA"/>
    <property type="match status" value="1"/>
</dbReference>
<organism evidence="1 2">
    <name type="scientific">Paraglaciecola arctica BSs20135</name>
    <dbReference type="NCBI Taxonomy" id="493475"/>
    <lineage>
        <taxon>Bacteria</taxon>
        <taxon>Pseudomonadati</taxon>
        <taxon>Pseudomonadota</taxon>
        <taxon>Gammaproteobacteria</taxon>
        <taxon>Alteromonadales</taxon>
        <taxon>Alteromonadaceae</taxon>
        <taxon>Paraglaciecola</taxon>
    </lineage>
</organism>
<dbReference type="PANTHER" id="PTHR47017">
    <property type="entry name" value="ACYL-COA"/>
    <property type="match status" value="1"/>
</dbReference>
<gene>
    <name evidence="1" type="ORF">GARC_1806</name>
</gene>
<dbReference type="Pfam" id="PF04339">
    <property type="entry name" value="FemAB_like"/>
    <property type="match status" value="1"/>
</dbReference>
<name>K6YKT8_9ALTE</name>